<name>A0ABN6K1Q1_9ACTO</name>
<dbReference type="Proteomes" id="UP000824496">
    <property type="component" value="Chromosome"/>
</dbReference>
<protein>
    <submittedName>
        <fullName evidence="1">Uncharacterized protein</fullName>
    </submittedName>
</protein>
<dbReference type="EMBL" id="AP025017">
    <property type="protein sequence ID" value="BDA63550.1"/>
    <property type="molecule type" value="Genomic_DNA"/>
</dbReference>
<organism evidence="1 2">
    <name type="scientific">Actinomyces capricornis</name>
    <dbReference type="NCBI Taxonomy" id="2755559"/>
    <lineage>
        <taxon>Bacteria</taxon>
        <taxon>Bacillati</taxon>
        <taxon>Actinomycetota</taxon>
        <taxon>Actinomycetes</taxon>
        <taxon>Actinomycetales</taxon>
        <taxon>Actinomycetaceae</taxon>
        <taxon>Actinomyces</taxon>
    </lineage>
</organism>
<evidence type="ECO:0000313" key="1">
    <source>
        <dbReference type="EMBL" id="BDA63550.1"/>
    </source>
</evidence>
<accession>A0ABN6K1Q1</accession>
<gene>
    <name evidence="1" type="ORF">MANAM107_03840</name>
</gene>
<keyword evidence="2" id="KW-1185">Reference proteome</keyword>
<reference evidence="1 2" key="1">
    <citation type="submission" date="2021-08" db="EMBL/GenBank/DDBJ databases">
        <title>Whole genome sequence of novel Actinomyces species strain MAS-1.</title>
        <authorList>
            <person name="Saito M."/>
            <person name="Kuwahara N."/>
            <person name="Takizawa T."/>
            <person name="Gotouda H."/>
            <person name="Ochiai T."/>
        </authorList>
    </citation>
    <scope>NUCLEOTIDE SEQUENCE [LARGE SCALE GENOMIC DNA]</scope>
    <source>
        <strain evidence="1 2">MAS-1</strain>
    </source>
</reference>
<proteinExistence type="predicted"/>
<evidence type="ECO:0000313" key="2">
    <source>
        <dbReference type="Proteomes" id="UP000824496"/>
    </source>
</evidence>
<sequence length="77" mass="8226">MSVTPWHRSSWGAPGRRLRIQVIGWVLMVSSGLARGRLGGGGVVARRWGNCTGGSGRWRATGCGLGRLSLAHPLFAR</sequence>